<dbReference type="InterPro" id="IPR005335">
    <property type="entry name" value="Terminase_ssu"/>
</dbReference>
<dbReference type="Pfam" id="PF03592">
    <property type="entry name" value="Terminase_2"/>
    <property type="match status" value="1"/>
</dbReference>
<name>A0A0F9PB93_9ZZZZ</name>
<sequence length="148" mass="16392">MMSETQLLSRQLTLGQIDFVRYICTVALNNGSLAYQKAYPSCKSGYRQNARRLLTYDYIKQAIADYKAKIRAEKGFTVEDVHKLYEGAYDLAKDKHQTGSMVGAATGIARLYGMDRDAGGSKEQTIIIIGPKTVTEPARAIESEEVDG</sequence>
<dbReference type="AlphaFoldDB" id="A0A0F9PB93"/>
<comment type="caution">
    <text evidence="1">The sequence shown here is derived from an EMBL/GenBank/DDBJ whole genome shotgun (WGS) entry which is preliminary data.</text>
</comment>
<dbReference type="GO" id="GO:0051276">
    <property type="term" value="P:chromosome organization"/>
    <property type="evidence" value="ECO:0007669"/>
    <property type="project" value="InterPro"/>
</dbReference>
<gene>
    <name evidence="1" type="ORF">LCGC14_1236540</name>
</gene>
<organism evidence="1">
    <name type="scientific">marine sediment metagenome</name>
    <dbReference type="NCBI Taxonomy" id="412755"/>
    <lineage>
        <taxon>unclassified sequences</taxon>
        <taxon>metagenomes</taxon>
        <taxon>ecological metagenomes</taxon>
    </lineage>
</organism>
<reference evidence="1" key="1">
    <citation type="journal article" date="2015" name="Nature">
        <title>Complex archaea that bridge the gap between prokaryotes and eukaryotes.</title>
        <authorList>
            <person name="Spang A."/>
            <person name="Saw J.H."/>
            <person name="Jorgensen S.L."/>
            <person name="Zaremba-Niedzwiedzka K."/>
            <person name="Martijn J."/>
            <person name="Lind A.E."/>
            <person name="van Eijk R."/>
            <person name="Schleper C."/>
            <person name="Guy L."/>
            <person name="Ettema T.J."/>
        </authorList>
    </citation>
    <scope>NUCLEOTIDE SEQUENCE</scope>
</reference>
<evidence type="ECO:0008006" key="2">
    <source>
        <dbReference type="Google" id="ProtNLM"/>
    </source>
</evidence>
<accession>A0A0F9PB93</accession>
<dbReference type="Gene3D" id="1.10.10.1400">
    <property type="entry name" value="Terminase, small subunit, N-terminal DNA-binding domain, HTH motif"/>
    <property type="match status" value="1"/>
</dbReference>
<dbReference type="InterPro" id="IPR038713">
    <property type="entry name" value="Terminase_Gp1_N_sf"/>
</dbReference>
<dbReference type="EMBL" id="LAZR01006646">
    <property type="protein sequence ID" value="KKM90642.1"/>
    <property type="molecule type" value="Genomic_DNA"/>
</dbReference>
<protein>
    <recommendedName>
        <fullName evidence="2">Terminase small subunit</fullName>
    </recommendedName>
</protein>
<evidence type="ECO:0000313" key="1">
    <source>
        <dbReference type="EMBL" id="KKM90642.1"/>
    </source>
</evidence>
<proteinExistence type="predicted"/>